<dbReference type="AlphaFoldDB" id="A0A9E2W602"/>
<dbReference type="PROSITE" id="PS51841">
    <property type="entry name" value="LTD"/>
    <property type="match status" value="1"/>
</dbReference>
<protein>
    <submittedName>
        <fullName evidence="2">Lamin tail domain-containing protein</fullName>
    </submittedName>
</protein>
<dbReference type="EMBL" id="JAHSPG010000015">
    <property type="protein sequence ID" value="MBV4359238.1"/>
    <property type="molecule type" value="Genomic_DNA"/>
</dbReference>
<dbReference type="Pfam" id="PF00932">
    <property type="entry name" value="LTD"/>
    <property type="match status" value="1"/>
</dbReference>
<evidence type="ECO:0000313" key="3">
    <source>
        <dbReference type="Proteomes" id="UP000812270"/>
    </source>
</evidence>
<accession>A0A9E2W602</accession>
<dbReference type="InterPro" id="IPR001322">
    <property type="entry name" value="Lamin_tail_dom"/>
</dbReference>
<name>A0A9E2W602_9BACT</name>
<dbReference type="Proteomes" id="UP000812270">
    <property type="component" value="Unassembled WGS sequence"/>
</dbReference>
<dbReference type="PROSITE" id="PS51257">
    <property type="entry name" value="PROKAR_LIPOPROTEIN"/>
    <property type="match status" value="1"/>
</dbReference>
<reference evidence="2" key="1">
    <citation type="submission" date="2021-06" db="EMBL/GenBank/DDBJ databases">
        <authorList>
            <person name="Huq M.A."/>
        </authorList>
    </citation>
    <scope>NUCLEOTIDE SEQUENCE</scope>
    <source>
        <strain evidence="2">MAH-26</strain>
    </source>
</reference>
<sequence length="256" mass="27615">MKLIYTIAIALSMVGCSSKVEFTIPEAPPPDNETSDVIISEIATAINTDPNAGGVRNHYVELYNGTRNDVDLSHYAIGYDAVSDANTLRDWRFPDNTTYLKLTGSLESGHCYVIASTQADASVKRDISWGTTSTASGDASKPLQLSGNSGIALLKQDAAGTYMLDGTAYKIIDAFGSPNVARIMFAGSSSSRNNFFWSIAGEALDTRNRTIWRKGTVKDPSADWGTTKGTSATDSQWRLSADRAWDYSNLGLPSTQ</sequence>
<feature type="domain" description="LTD" evidence="1">
    <location>
        <begin position="18"/>
        <end position="179"/>
    </location>
</feature>
<keyword evidence="3" id="KW-1185">Reference proteome</keyword>
<comment type="caution">
    <text evidence="2">The sequence shown here is derived from an EMBL/GenBank/DDBJ whole genome shotgun (WGS) entry which is preliminary data.</text>
</comment>
<proteinExistence type="predicted"/>
<evidence type="ECO:0000259" key="1">
    <source>
        <dbReference type="PROSITE" id="PS51841"/>
    </source>
</evidence>
<dbReference type="RefSeq" id="WP_217793241.1">
    <property type="nucleotide sequence ID" value="NZ_JAHSPG010000015.1"/>
</dbReference>
<evidence type="ECO:0000313" key="2">
    <source>
        <dbReference type="EMBL" id="MBV4359238.1"/>
    </source>
</evidence>
<organism evidence="2 3">
    <name type="scientific">Pinibacter aurantiacus</name>
    <dbReference type="NCBI Taxonomy" id="2851599"/>
    <lineage>
        <taxon>Bacteria</taxon>
        <taxon>Pseudomonadati</taxon>
        <taxon>Bacteroidota</taxon>
        <taxon>Chitinophagia</taxon>
        <taxon>Chitinophagales</taxon>
        <taxon>Chitinophagaceae</taxon>
        <taxon>Pinibacter</taxon>
    </lineage>
</organism>
<gene>
    <name evidence="2" type="ORF">KTO63_18870</name>
</gene>